<evidence type="ECO:0000256" key="11">
    <source>
        <dbReference type="ARBA" id="ARBA00023128"/>
    </source>
</evidence>
<name>A0A1E3PWI2_LIPST</name>
<dbReference type="Gene3D" id="3.30.420.390">
    <property type="match status" value="2"/>
</dbReference>
<dbReference type="SMART" id="SM00482">
    <property type="entry name" value="POLAc"/>
    <property type="match status" value="1"/>
</dbReference>
<evidence type="ECO:0000256" key="7">
    <source>
        <dbReference type="ARBA" id="ARBA00022705"/>
    </source>
</evidence>
<evidence type="ECO:0000256" key="17">
    <source>
        <dbReference type="SAM" id="MobiDB-lite"/>
    </source>
</evidence>
<evidence type="ECO:0000256" key="3">
    <source>
        <dbReference type="ARBA" id="ARBA00007705"/>
    </source>
</evidence>
<dbReference type="InterPro" id="IPR041336">
    <property type="entry name" value="DNApol_Exo"/>
</dbReference>
<keyword evidence="8" id="KW-0460">Magnesium</keyword>
<comment type="subcellular location">
    <subcellularLocation>
        <location evidence="2">Mitochondrion</location>
    </subcellularLocation>
</comment>
<dbReference type="GO" id="GO:0008408">
    <property type="term" value="F:3'-5' exonuclease activity"/>
    <property type="evidence" value="ECO:0007669"/>
    <property type="project" value="EnsemblFungi"/>
</dbReference>
<dbReference type="GO" id="GO:0003887">
    <property type="term" value="F:DNA-directed DNA polymerase activity"/>
    <property type="evidence" value="ECO:0007669"/>
    <property type="project" value="UniProtKB-KW"/>
</dbReference>
<accession>A0A1E3PWI2</accession>
<dbReference type="PRINTS" id="PR00867">
    <property type="entry name" value="DNAPOLG"/>
</dbReference>
<feature type="domain" description="DNA-directed DNA polymerase family A palm" evidence="18">
    <location>
        <begin position="778"/>
        <end position="1010"/>
    </location>
</feature>
<dbReference type="FunFam" id="1.10.150.20:FF:000035">
    <property type="entry name" value="DNA polymerase gamma, mitochondrial"/>
    <property type="match status" value="1"/>
</dbReference>
<keyword evidence="20" id="KW-1185">Reference proteome</keyword>
<evidence type="ECO:0000256" key="16">
    <source>
        <dbReference type="SAM" id="Coils"/>
    </source>
</evidence>
<evidence type="ECO:0000256" key="10">
    <source>
        <dbReference type="ARBA" id="ARBA00023125"/>
    </source>
</evidence>
<proteinExistence type="inferred from homology"/>
<dbReference type="PANTHER" id="PTHR10267">
    <property type="entry name" value="DNA POLYMERASE SUBUNIT GAMMA-1"/>
    <property type="match status" value="1"/>
</dbReference>
<gene>
    <name evidence="19" type="ORF">LIPSTDRAFT_30740</name>
</gene>
<dbReference type="SUPFAM" id="SSF53098">
    <property type="entry name" value="Ribonuclease H-like"/>
    <property type="match status" value="1"/>
</dbReference>
<dbReference type="AlphaFoldDB" id="A0A1E3PWI2"/>
<evidence type="ECO:0000256" key="6">
    <source>
        <dbReference type="ARBA" id="ARBA00022695"/>
    </source>
</evidence>
<dbReference type="GO" id="GO:0006264">
    <property type="term" value="P:mitochondrial DNA replication"/>
    <property type="evidence" value="ECO:0007669"/>
    <property type="project" value="EnsemblFungi"/>
</dbReference>
<comment type="function">
    <text evidence="14">Involved in the replication of mitochondrial DNA.</text>
</comment>
<feature type="coiled-coil region" evidence="16">
    <location>
        <begin position="508"/>
        <end position="535"/>
    </location>
</feature>
<dbReference type="GO" id="GO:0005760">
    <property type="term" value="C:gamma DNA polymerase complex"/>
    <property type="evidence" value="ECO:0007669"/>
    <property type="project" value="InterPro"/>
</dbReference>
<dbReference type="CDD" id="cd08641">
    <property type="entry name" value="DNA_pol_gammaA"/>
    <property type="match status" value="1"/>
</dbReference>
<dbReference type="InterPro" id="IPR019760">
    <property type="entry name" value="DNA-dir_DNA_pol_A_CS"/>
</dbReference>
<keyword evidence="9" id="KW-0239">DNA-directed DNA polymerase</keyword>
<reference evidence="19 20" key="1">
    <citation type="journal article" date="2016" name="Proc. Natl. Acad. Sci. U.S.A.">
        <title>Comparative genomics of biotechnologically important yeasts.</title>
        <authorList>
            <person name="Riley R."/>
            <person name="Haridas S."/>
            <person name="Wolfe K.H."/>
            <person name="Lopes M.R."/>
            <person name="Hittinger C.T."/>
            <person name="Goeker M."/>
            <person name="Salamov A.A."/>
            <person name="Wisecaver J.H."/>
            <person name="Long T.M."/>
            <person name="Calvey C.H."/>
            <person name="Aerts A.L."/>
            <person name="Barry K.W."/>
            <person name="Choi C."/>
            <person name="Clum A."/>
            <person name="Coughlan A.Y."/>
            <person name="Deshpande S."/>
            <person name="Douglass A.P."/>
            <person name="Hanson S.J."/>
            <person name="Klenk H.-P."/>
            <person name="LaButti K.M."/>
            <person name="Lapidus A."/>
            <person name="Lindquist E.A."/>
            <person name="Lipzen A.M."/>
            <person name="Meier-Kolthoff J.P."/>
            <person name="Ohm R.A."/>
            <person name="Otillar R.P."/>
            <person name="Pangilinan J.L."/>
            <person name="Peng Y."/>
            <person name="Rokas A."/>
            <person name="Rosa C.A."/>
            <person name="Scheuner C."/>
            <person name="Sibirny A.A."/>
            <person name="Slot J.C."/>
            <person name="Stielow J.B."/>
            <person name="Sun H."/>
            <person name="Kurtzman C.P."/>
            <person name="Blackwell M."/>
            <person name="Grigoriev I.V."/>
            <person name="Jeffries T.W."/>
        </authorList>
    </citation>
    <scope>NUCLEOTIDE SEQUENCE [LARGE SCALE GENOMIC DNA]</scope>
    <source>
        <strain evidence="19 20">NRRL Y-11557</strain>
    </source>
</reference>
<sequence>MIKSSTSRRLSRYLSKQCSCRRVSTDRSGSGSQRRGHDYRRYISTHKASAHDFPESPDIAQDNFLSEWSWQKRIHPLLDDFMIDKLAERMDAEEPHKKSVSPPKRKRKRKPKANVEIDIKTLSKPEVEEKKIPKADPTGEQRFNEVGIQQLAYSLHRQLFPNGPTTPYPDLVKLSRQHLEMHELLGKQTDTQPPMTMELPPLQGQSLDEHFYRLGMHVAEPYLSMSNEFARIEEIPPMPEMWVIKSGWTKYEPGKKPVKVSHPDAHCLVFDTEVMYKESPFAVMATAMSKNAWYCWISPWLLEESVDDRQLIPLGTQSSPKVIVGHNVGYDRVRVKEEYSFRASKAMFLDTMSLHVATNGMCSQQRPTWIKYQKKLAIVDKLIDTSTDTEMQDNLSQLKEEETDEPWVRRSAINGLADVAKFHCNIDIDKAERDYFGILDRQGVRDMIQDLINYCARDVRTTYYVYQKVLPSFLEVCPHPVSFAALRHLASVFLPIDETWKDYVANAESKYQELLAEVETRLKSLVEQAVAQKDDPEKKYNQDPWLKQLDWTIKEIRMVKPKRKGEVPRLAKNQKFPGYPEWYKMLFATADSEMNVTVRTRIAPLMFRLSWDGHPLVWTDTHGWTFRVHKDEGEQYLCKNFCKCDVRAEDKLYLQEDHDGMYFKVPHKDGPAARCASPLAKGYLQHFESGVLSSEYPYAREALEMNAACSYWISARERISSQVTVWREDTNLGINPSSAEKNGLGMILPTIVPMGTITRRAVEATWLTASNAKKNRVGSELKAMIRAPEGYKFVGADVDSEELWIASLVGDSQFGIHGGTAIGWMTLEGTKSLGTDLHSNTATILNISRNDAKVFNYGRIYGAGLKFAVQLLRQFNPTMSDADANKTATKLYESTKGTRAKRAPKTFRRGPFWFGGTESLMFNKLEEIANQEIPRTPVLGCAITEALMQTNLESSMFMTSRINWAIQSSGVDYLHLLIVSMDYLIERFKLDARLCITVHDEIRYLVKEKDQYKVAMALQISNLWTRAMFCEQLGIHDIPQSCAFFSAVDIDHVIRKEVDVPCVTPSHPAAIAPGESLDIAALLNVTSAKLKTKKVVDLSHWEYTPRTPVFDQMEQHQQLLVKQLKDNAPIPSSDLSYLSAQISKDGKPTYR</sequence>
<dbReference type="EC" id="2.7.7.7" evidence="4"/>
<evidence type="ECO:0000256" key="4">
    <source>
        <dbReference type="ARBA" id="ARBA00012417"/>
    </source>
</evidence>
<evidence type="ECO:0000313" key="19">
    <source>
        <dbReference type="EMBL" id="ODQ69282.1"/>
    </source>
</evidence>
<keyword evidence="10" id="KW-0238">DNA-binding</keyword>
<dbReference type="Proteomes" id="UP000094385">
    <property type="component" value="Unassembled WGS sequence"/>
</dbReference>
<dbReference type="GO" id="GO:0003677">
    <property type="term" value="F:DNA binding"/>
    <property type="evidence" value="ECO:0007669"/>
    <property type="project" value="UniProtKB-KW"/>
</dbReference>
<keyword evidence="7" id="KW-0235">DNA replication</keyword>
<organism evidence="19 20">
    <name type="scientific">Lipomyces starkeyi NRRL Y-11557</name>
    <dbReference type="NCBI Taxonomy" id="675824"/>
    <lineage>
        <taxon>Eukaryota</taxon>
        <taxon>Fungi</taxon>
        <taxon>Dikarya</taxon>
        <taxon>Ascomycota</taxon>
        <taxon>Saccharomycotina</taxon>
        <taxon>Lipomycetes</taxon>
        <taxon>Lipomycetales</taxon>
        <taxon>Lipomycetaceae</taxon>
        <taxon>Lipomyces</taxon>
    </lineage>
</organism>
<dbReference type="Gene3D" id="3.30.70.370">
    <property type="match status" value="1"/>
</dbReference>
<feature type="region of interest" description="Disordered" evidence="17">
    <location>
        <begin position="89"/>
        <end position="113"/>
    </location>
</feature>
<dbReference type="InterPro" id="IPR043502">
    <property type="entry name" value="DNA/RNA_pol_sf"/>
</dbReference>
<keyword evidence="5" id="KW-0808">Transferase</keyword>
<keyword evidence="6" id="KW-0548">Nucleotidyltransferase</keyword>
<evidence type="ECO:0000256" key="13">
    <source>
        <dbReference type="ARBA" id="ARBA00049244"/>
    </source>
</evidence>
<dbReference type="OrthoDB" id="5588663at2759"/>
<dbReference type="GO" id="GO:0032043">
    <property type="term" value="P:mitochondrial DNA catabolic process"/>
    <property type="evidence" value="ECO:0007669"/>
    <property type="project" value="EnsemblFungi"/>
</dbReference>
<evidence type="ECO:0000259" key="18">
    <source>
        <dbReference type="SMART" id="SM00482"/>
    </source>
</evidence>
<evidence type="ECO:0000256" key="15">
    <source>
        <dbReference type="ARBA" id="ARBA00069489"/>
    </source>
</evidence>
<evidence type="ECO:0000256" key="12">
    <source>
        <dbReference type="ARBA" id="ARBA00031966"/>
    </source>
</evidence>
<dbReference type="Gene3D" id="1.10.150.20">
    <property type="entry name" value="5' to 3' exonuclease, C-terminal subdomain"/>
    <property type="match status" value="1"/>
</dbReference>
<dbReference type="EMBL" id="KV454304">
    <property type="protein sequence ID" value="ODQ69282.1"/>
    <property type="molecule type" value="Genomic_DNA"/>
</dbReference>
<dbReference type="InterPro" id="IPR047580">
    <property type="entry name" value="POLG_palm_dom"/>
</dbReference>
<dbReference type="STRING" id="675824.A0A1E3PWI2"/>
<evidence type="ECO:0000256" key="9">
    <source>
        <dbReference type="ARBA" id="ARBA00022932"/>
    </source>
</evidence>
<dbReference type="Pfam" id="PF18136">
    <property type="entry name" value="DNApol_Exo"/>
    <property type="match status" value="1"/>
</dbReference>
<dbReference type="SUPFAM" id="SSF56672">
    <property type="entry name" value="DNA/RNA polymerases"/>
    <property type="match status" value="1"/>
</dbReference>
<comment type="similarity">
    <text evidence="3">Belongs to the DNA polymerase type-A family.</text>
</comment>
<evidence type="ECO:0000256" key="1">
    <source>
        <dbReference type="ARBA" id="ARBA00001946"/>
    </source>
</evidence>
<evidence type="ECO:0000256" key="14">
    <source>
        <dbReference type="ARBA" id="ARBA00057053"/>
    </source>
</evidence>
<comment type="catalytic activity">
    <reaction evidence="13">
        <text>DNA(n) + a 2'-deoxyribonucleoside 5'-triphosphate = DNA(n+1) + diphosphate</text>
        <dbReference type="Rhea" id="RHEA:22508"/>
        <dbReference type="Rhea" id="RHEA-COMP:17339"/>
        <dbReference type="Rhea" id="RHEA-COMP:17340"/>
        <dbReference type="ChEBI" id="CHEBI:33019"/>
        <dbReference type="ChEBI" id="CHEBI:61560"/>
        <dbReference type="ChEBI" id="CHEBI:173112"/>
        <dbReference type="EC" id="2.7.7.7"/>
    </reaction>
</comment>
<evidence type="ECO:0000256" key="8">
    <source>
        <dbReference type="ARBA" id="ARBA00022842"/>
    </source>
</evidence>
<evidence type="ECO:0000256" key="5">
    <source>
        <dbReference type="ARBA" id="ARBA00022679"/>
    </source>
</evidence>
<dbReference type="PANTHER" id="PTHR10267:SF0">
    <property type="entry name" value="DNA POLYMERASE SUBUNIT GAMMA-1"/>
    <property type="match status" value="1"/>
</dbReference>
<evidence type="ECO:0000256" key="2">
    <source>
        <dbReference type="ARBA" id="ARBA00004173"/>
    </source>
</evidence>
<feature type="compositionally biased region" description="Basic residues" evidence="17">
    <location>
        <begin position="103"/>
        <end position="112"/>
    </location>
</feature>
<dbReference type="InterPro" id="IPR001098">
    <property type="entry name" value="DNA-dir_DNA_pol_A_palm_dom"/>
</dbReference>
<protein>
    <recommendedName>
        <fullName evidence="15">DNA polymerase gamma</fullName>
        <ecNumber evidence="4">2.7.7.7</ecNumber>
    </recommendedName>
    <alternativeName>
        <fullName evidence="12">Mitochondrial DNA polymerase catalytic subunit</fullName>
    </alternativeName>
</protein>
<dbReference type="PROSITE" id="PS00447">
    <property type="entry name" value="DNA_POLYMERASE_A"/>
    <property type="match status" value="1"/>
</dbReference>
<dbReference type="FunFam" id="3.30.420.390:FF:000003">
    <property type="entry name" value="DNA polymerase gamma, mitochondrial"/>
    <property type="match status" value="1"/>
</dbReference>
<keyword evidence="16" id="KW-0175">Coiled coil</keyword>
<dbReference type="Pfam" id="PF00476">
    <property type="entry name" value="DNA_pol_A"/>
    <property type="match status" value="1"/>
</dbReference>
<dbReference type="InterPro" id="IPR012337">
    <property type="entry name" value="RNaseH-like_sf"/>
</dbReference>
<dbReference type="GO" id="GO:0006995">
    <property type="term" value="P:cellular response to nitrogen starvation"/>
    <property type="evidence" value="ECO:0007669"/>
    <property type="project" value="EnsemblFungi"/>
</dbReference>
<comment type="cofactor">
    <cofactor evidence="1">
        <name>Mg(2+)</name>
        <dbReference type="ChEBI" id="CHEBI:18420"/>
    </cofactor>
</comment>
<dbReference type="InterPro" id="IPR002297">
    <property type="entry name" value="DNA-dir_DNA_pol_A_mt"/>
</dbReference>
<keyword evidence="11" id="KW-0496">Mitochondrion</keyword>
<evidence type="ECO:0000313" key="20">
    <source>
        <dbReference type="Proteomes" id="UP000094385"/>
    </source>
</evidence>